<dbReference type="EMBL" id="JBDLBR010000002">
    <property type="protein sequence ID" value="MEN7536696.1"/>
    <property type="molecule type" value="Genomic_DNA"/>
</dbReference>
<feature type="domain" description="GST N-terminal" evidence="2">
    <location>
        <begin position="2"/>
        <end position="83"/>
    </location>
</feature>
<dbReference type="SFLD" id="SFLDS00019">
    <property type="entry name" value="Glutathione_Transferase_(cytos"/>
    <property type="match status" value="1"/>
</dbReference>
<dbReference type="RefSeq" id="WP_346784148.1">
    <property type="nucleotide sequence ID" value="NZ_JBDLBR010000002.1"/>
</dbReference>
<proteinExistence type="inferred from homology"/>
<dbReference type="Proteomes" id="UP001484535">
    <property type="component" value="Unassembled WGS sequence"/>
</dbReference>
<sequence>MSSSPLLWFAPHTCARVTLTALEEIGEPFETRLIAFMAGEHRQPEFLSLNPSGKVPALETADGVIVQNGAVLSYLADTHPHANLLPRPGDALGRARILAELFRCSSDLHPLVTRFVMAPMISTSAEDSPRVRAKAAEGLALQLAPLEKRLDVQPWMLGHDWSIIDAYLAWIWFRITGVGFDHSDYPGLQRHYAKACERPSALAALRREEKAQDELKARGLFFQPRVPGKTE</sequence>
<evidence type="ECO:0000313" key="5">
    <source>
        <dbReference type="Proteomes" id="UP001484535"/>
    </source>
</evidence>
<reference evidence="4 5" key="1">
    <citation type="submission" date="2024-05" db="EMBL/GenBank/DDBJ databases">
        <authorList>
            <person name="Park S."/>
        </authorList>
    </citation>
    <scope>NUCLEOTIDE SEQUENCE [LARGE SCALE GENOMIC DNA]</scope>
    <source>
        <strain evidence="4 5">DGU5</strain>
    </source>
</reference>
<dbReference type="Pfam" id="PF02798">
    <property type="entry name" value="GST_N"/>
    <property type="match status" value="1"/>
</dbReference>
<protein>
    <submittedName>
        <fullName evidence="4">Glutathione S-transferase family protein</fullName>
    </submittedName>
</protein>
<dbReference type="Gene3D" id="1.20.1050.10">
    <property type="match status" value="1"/>
</dbReference>
<evidence type="ECO:0000256" key="1">
    <source>
        <dbReference type="RuleBase" id="RU003494"/>
    </source>
</evidence>
<keyword evidence="5" id="KW-1185">Reference proteome</keyword>
<dbReference type="SFLD" id="SFLDG00358">
    <property type="entry name" value="Main_(cytGST)"/>
    <property type="match status" value="1"/>
</dbReference>
<dbReference type="InterPro" id="IPR036249">
    <property type="entry name" value="Thioredoxin-like_sf"/>
</dbReference>
<comment type="similarity">
    <text evidence="1">Belongs to the GST superfamily.</text>
</comment>
<dbReference type="InterPro" id="IPR004045">
    <property type="entry name" value="Glutathione_S-Trfase_N"/>
</dbReference>
<organism evidence="4 5">
    <name type="scientific">Aurantiacibacter flavus</name>
    <dbReference type="NCBI Taxonomy" id="3145232"/>
    <lineage>
        <taxon>Bacteria</taxon>
        <taxon>Pseudomonadati</taxon>
        <taxon>Pseudomonadota</taxon>
        <taxon>Alphaproteobacteria</taxon>
        <taxon>Sphingomonadales</taxon>
        <taxon>Erythrobacteraceae</taxon>
        <taxon>Aurantiacibacter</taxon>
    </lineage>
</organism>
<dbReference type="PANTHER" id="PTHR44051">
    <property type="entry name" value="GLUTATHIONE S-TRANSFERASE-RELATED"/>
    <property type="match status" value="1"/>
</dbReference>
<dbReference type="Gene3D" id="3.40.30.10">
    <property type="entry name" value="Glutaredoxin"/>
    <property type="match status" value="1"/>
</dbReference>
<dbReference type="InterPro" id="IPR004046">
    <property type="entry name" value="GST_C"/>
</dbReference>
<name>A0ABV0CVM4_9SPHN</name>
<dbReference type="SUPFAM" id="SSF52833">
    <property type="entry name" value="Thioredoxin-like"/>
    <property type="match status" value="1"/>
</dbReference>
<dbReference type="InterPro" id="IPR040079">
    <property type="entry name" value="Glutathione_S-Trfase"/>
</dbReference>
<dbReference type="SUPFAM" id="SSF47616">
    <property type="entry name" value="GST C-terminal domain-like"/>
    <property type="match status" value="1"/>
</dbReference>
<dbReference type="PANTHER" id="PTHR44051:SF8">
    <property type="entry name" value="GLUTATHIONE S-TRANSFERASE GSTA"/>
    <property type="match status" value="1"/>
</dbReference>
<dbReference type="InterPro" id="IPR010987">
    <property type="entry name" value="Glutathione-S-Trfase_C-like"/>
</dbReference>
<comment type="caution">
    <text evidence="4">The sequence shown here is derived from an EMBL/GenBank/DDBJ whole genome shotgun (WGS) entry which is preliminary data.</text>
</comment>
<accession>A0ABV0CVM4</accession>
<evidence type="ECO:0000259" key="3">
    <source>
        <dbReference type="PROSITE" id="PS50405"/>
    </source>
</evidence>
<dbReference type="PROSITE" id="PS50404">
    <property type="entry name" value="GST_NTER"/>
    <property type="match status" value="1"/>
</dbReference>
<dbReference type="PROSITE" id="PS50405">
    <property type="entry name" value="GST_CTER"/>
    <property type="match status" value="1"/>
</dbReference>
<dbReference type="Pfam" id="PF00043">
    <property type="entry name" value="GST_C"/>
    <property type="match status" value="1"/>
</dbReference>
<feature type="domain" description="GST C-terminal" evidence="3">
    <location>
        <begin position="90"/>
        <end position="228"/>
    </location>
</feature>
<dbReference type="CDD" id="cd03057">
    <property type="entry name" value="GST_N_Beta"/>
    <property type="match status" value="1"/>
</dbReference>
<gene>
    <name evidence="4" type="ORF">ABDJ38_05885</name>
</gene>
<evidence type="ECO:0000259" key="2">
    <source>
        <dbReference type="PROSITE" id="PS50404"/>
    </source>
</evidence>
<evidence type="ECO:0000313" key="4">
    <source>
        <dbReference type="EMBL" id="MEN7536696.1"/>
    </source>
</evidence>
<dbReference type="InterPro" id="IPR036282">
    <property type="entry name" value="Glutathione-S-Trfase_C_sf"/>
</dbReference>